<dbReference type="AlphaFoldDB" id="A0A5B8VTE7"/>
<dbReference type="Proteomes" id="UP000321291">
    <property type="component" value="Chromosome"/>
</dbReference>
<evidence type="ECO:0000313" key="2">
    <source>
        <dbReference type="EMBL" id="QEC73855.1"/>
    </source>
</evidence>
<proteinExistence type="predicted"/>
<evidence type="ECO:0000313" key="3">
    <source>
        <dbReference type="Proteomes" id="UP000321291"/>
    </source>
</evidence>
<dbReference type="OrthoDB" id="9760067at2"/>
<sequence>MNKDLIIHALRKEIESLKDSLEKEQLARAAAEEAYKELQTKHAMMEFHYDNLKRMVFQSKSERSSVITEQSTEHGKVIDMFDAATEARLREDFAGIAAEIEAREKEIEEKIEAGAGKKKKKTTYKPTGRQAFGEHLLRRYTYEDPKGIDLSKATLVGHDKTEVLHYTPATLWVETHFRNKYIIKDEETGVKTFHQAPALQRPIDRISAGPSLLASLIVDKL</sequence>
<evidence type="ECO:0000256" key="1">
    <source>
        <dbReference type="SAM" id="Coils"/>
    </source>
</evidence>
<dbReference type="EMBL" id="CP042434">
    <property type="protein sequence ID" value="QEC73855.1"/>
    <property type="molecule type" value="Genomic_DNA"/>
</dbReference>
<name>A0A5B8VTE7_9BACT</name>
<dbReference type="KEGG" id="agi:FSB73_21500"/>
<keyword evidence="3" id="KW-1185">Reference proteome</keyword>
<feature type="coiled-coil region" evidence="1">
    <location>
        <begin position="7"/>
        <end position="41"/>
    </location>
</feature>
<keyword evidence="1" id="KW-0175">Coiled coil</keyword>
<gene>
    <name evidence="2" type="ORF">FSB73_21500</name>
</gene>
<evidence type="ECO:0008006" key="4">
    <source>
        <dbReference type="Google" id="ProtNLM"/>
    </source>
</evidence>
<protein>
    <recommendedName>
        <fullName evidence="4">IS66 family transposase</fullName>
    </recommendedName>
</protein>
<organism evidence="2 3">
    <name type="scientific">Arachidicoccus ginsenosidivorans</name>
    <dbReference type="NCBI Taxonomy" id="496057"/>
    <lineage>
        <taxon>Bacteria</taxon>
        <taxon>Pseudomonadati</taxon>
        <taxon>Bacteroidota</taxon>
        <taxon>Chitinophagia</taxon>
        <taxon>Chitinophagales</taxon>
        <taxon>Chitinophagaceae</taxon>
        <taxon>Arachidicoccus</taxon>
    </lineage>
</organism>
<accession>A0A5B8VTE7</accession>
<reference evidence="2 3" key="1">
    <citation type="journal article" date="2017" name="Int. J. Syst. Evol. Microbiol.">
        <title>Arachidicoccus ginsenosidivorans sp. nov., with ginsenoside-converting activity isolated from ginseng cultivating soil.</title>
        <authorList>
            <person name="Siddiqi M.Z."/>
            <person name="Aslam Z."/>
            <person name="Im W.T."/>
        </authorList>
    </citation>
    <scope>NUCLEOTIDE SEQUENCE [LARGE SCALE GENOMIC DNA]</scope>
    <source>
        <strain evidence="2 3">Gsoil 809</strain>
    </source>
</reference>
<dbReference type="RefSeq" id="WP_146787080.1">
    <property type="nucleotide sequence ID" value="NZ_CP042434.1"/>
</dbReference>